<feature type="signal peptide" evidence="2">
    <location>
        <begin position="1"/>
        <end position="19"/>
    </location>
</feature>
<sequence length="432" mass="47142">MRETALFFFFFSFLATTLFIKILSPLHNNNNHLTHTHTMSTASVIPYSAPSLGHSHYRDYSPRPKYDQSREDTNLVREAGGHVSKLLGAAGADREVTSRVAQDLYSQFTTGQSTGEVDSFVRNLRKSNDPGAGQAEDAVSHLANMADRLRKLDSRTNGGVSNAMQDVFGSILQSQMTGASDASQSAVTGPSETSTALGPMRQAPYNQLARNNPSDNSSFSSDGSSNDSTDLSSIDVPQRNLRPFGPPATSTAGPLSQWQGTNSPAQGEWDRGRRFDRLRDQYLTRVNTNQPNFTPFTNTNTQSEQPSMFGGFAKRQGLPLGFMSAMNDTFTIAGMSFDEVRSMQERLMETGEAKGYRVEGQNPDGSTNERTHTEMLTPDGGRMTVETFNRNSSHNGSIAIDFQMSNFSSGPGQFSSNMSSMMGDPSMLSLMA</sequence>
<feature type="compositionally biased region" description="Polar residues" evidence="1">
    <location>
        <begin position="248"/>
        <end position="265"/>
    </location>
</feature>
<dbReference type="EMBL" id="CP144055">
    <property type="protein sequence ID" value="WWD18379.1"/>
    <property type="molecule type" value="Genomic_DNA"/>
</dbReference>
<organism evidence="3 4">
    <name type="scientific">Kwoniella shandongensis</name>
    <dbReference type="NCBI Taxonomy" id="1734106"/>
    <lineage>
        <taxon>Eukaryota</taxon>
        <taxon>Fungi</taxon>
        <taxon>Dikarya</taxon>
        <taxon>Basidiomycota</taxon>
        <taxon>Agaricomycotina</taxon>
        <taxon>Tremellomycetes</taxon>
        <taxon>Tremellales</taxon>
        <taxon>Cryptococcaceae</taxon>
        <taxon>Kwoniella</taxon>
    </lineage>
</organism>
<evidence type="ECO:0000256" key="2">
    <source>
        <dbReference type="SAM" id="SignalP"/>
    </source>
</evidence>
<dbReference type="GeneID" id="43585321"/>
<dbReference type="KEGG" id="ksn:43585321"/>
<evidence type="ECO:0000313" key="3">
    <source>
        <dbReference type="EMBL" id="WWD18379.1"/>
    </source>
</evidence>
<accession>A0AAJ8LID2</accession>
<feature type="compositionally biased region" description="Low complexity" evidence="1">
    <location>
        <begin position="211"/>
        <end position="233"/>
    </location>
</feature>
<reference evidence="3" key="2">
    <citation type="submission" date="2024-01" db="EMBL/GenBank/DDBJ databases">
        <title>Comparative genomics of Cryptococcus and Kwoniella reveals pathogenesis evolution and contrasting modes of karyotype evolution via chromosome fusion or intercentromeric recombination.</title>
        <authorList>
            <person name="Coelho M.A."/>
            <person name="David-Palma M."/>
            <person name="Shea T."/>
            <person name="Bowers K."/>
            <person name="McGinley-Smith S."/>
            <person name="Mohammad A.W."/>
            <person name="Gnirke A."/>
            <person name="Yurkov A.M."/>
            <person name="Nowrousian M."/>
            <person name="Sun S."/>
            <person name="Cuomo C.A."/>
            <person name="Heitman J."/>
        </authorList>
    </citation>
    <scope>NUCLEOTIDE SEQUENCE</scope>
    <source>
        <strain evidence="3">CBS 12478</strain>
    </source>
</reference>
<feature type="region of interest" description="Disordered" evidence="1">
    <location>
        <begin position="356"/>
        <end position="382"/>
    </location>
</feature>
<keyword evidence="2" id="KW-0732">Signal</keyword>
<feature type="region of interest" description="Disordered" evidence="1">
    <location>
        <begin position="179"/>
        <end position="273"/>
    </location>
</feature>
<evidence type="ECO:0000256" key="1">
    <source>
        <dbReference type="SAM" id="MobiDB-lite"/>
    </source>
</evidence>
<keyword evidence="4" id="KW-1185">Reference proteome</keyword>
<reference evidence="3" key="1">
    <citation type="submission" date="2017-08" db="EMBL/GenBank/DDBJ databases">
        <authorList>
            <person name="Cuomo C."/>
            <person name="Billmyre B."/>
            <person name="Heitman J."/>
        </authorList>
    </citation>
    <scope>NUCLEOTIDE SEQUENCE</scope>
    <source>
        <strain evidence="3">CBS 12478</strain>
    </source>
</reference>
<proteinExistence type="predicted"/>
<name>A0AAJ8LID2_9TREE</name>
<gene>
    <name evidence="3" type="ORF">CI109_102829</name>
</gene>
<dbReference type="RefSeq" id="XP_031864110.2">
    <property type="nucleotide sequence ID" value="XM_032001220.2"/>
</dbReference>
<feature type="chain" id="PRO_5042575234" evidence="2">
    <location>
        <begin position="20"/>
        <end position="432"/>
    </location>
</feature>
<dbReference type="Proteomes" id="UP000322225">
    <property type="component" value="Chromosome 5"/>
</dbReference>
<protein>
    <submittedName>
        <fullName evidence="3">Uncharacterized protein</fullName>
    </submittedName>
</protein>
<dbReference type="AlphaFoldDB" id="A0AAJ8LID2"/>
<evidence type="ECO:0000313" key="4">
    <source>
        <dbReference type="Proteomes" id="UP000322225"/>
    </source>
</evidence>
<feature type="compositionally biased region" description="Polar residues" evidence="1">
    <location>
        <begin position="179"/>
        <end position="196"/>
    </location>
</feature>